<protein>
    <recommendedName>
        <fullName evidence="12">Leucine-rich repeat-containing N-terminal plant-type domain-containing protein</fullName>
    </recommendedName>
</protein>
<keyword evidence="14" id="KW-1185">Reference proteome</keyword>
<dbReference type="FunFam" id="3.80.10.10:FF:000095">
    <property type="entry name" value="LRR receptor-like serine/threonine-protein kinase GSO1"/>
    <property type="match status" value="1"/>
</dbReference>
<dbReference type="Gene3D" id="3.80.10.10">
    <property type="entry name" value="Ribonuclease Inhibitor"/>
    <property type="match status" value="3"/>
</dbReference>
<keyword evidence="6" id="KW-0732">Signal</keyword>
<dbReference type="GO" id="GO:0005886">
    <property type="term" value="C:plasma membrane"/>
    <property type="evidence" value="ECO:0007669"/>
    <property type="project" value="UniProtKB-SubCell"/>
</dbReference>
<evidence type="ECO:0000256" key="9">
    <source>
        <dbReference type="ARBA" id="ARBA00023136"/>
    </source>
</evidence>
<name>A0AA38SKS7_9ASTR</name>
<evidence type="ECO:0000256" key="5">
    <source>
        <dbReference type="ARBA" id="ARBA00022692"/>
    </source>
</evidence>
<dbReference type="PANTHER" id="PTHR27004">
    <property type="entry name" value="RECEPTOR-LIKE PROTEIN 12 ISOFORM X1"/>
    <property type="match status" value="1"/>
</dbReference>
<keyword evidence="3" id="KW-1003">Cell membrane</keyword>
<dbReference type="SMART" id="SM00369">
    <property type="entry name" value="LRR_TYP"/>
    <property type="match status" value="8"/>
</dbReference>
<gene>
    <name evidence="13" type="ORF">OSB04_027199</name>
</gene>
<evidence type="ECO:0000256" key="8">
    <source>
        <dbReference type="ARBA" id="ARBA00022989"/>
    </source>
</evidence>
<dbReference type="FunFam" id="3.80.10.10:FF:000383">
    <property type="entry name" value="Leucine-rich repeat receptor protein kinase EMS1"/>
    <property type="match status" value="1"/>
</dbReference>
<comment type="subcellular location">
    <subcellularLocation>
        <location evidence="1">Cell membrane</location>
        <topology evidence="1">Single-pass type I membrane protein</topology>
    </subcellularLocation>
</comment>
<feature type="domain" description="Leucine-rich repeat-containing N-terminal plant-type" evidence="12">
    <location>
        <begin position="1"/>
        <end position="32"/>
    </location>
</feature>
<dbReference type="SMART" id="SM00365">
    <property type="entry name" value="LRR_SD22"/>
    <property type="match status" value="5"/>
</dbReference>
<dbReference type="GO" id="GO:0006952">
    <property type="term" value="P:defense response"/>
    <property type="evidence" value="ECO:0007669"/>
    <property type="project" value="UniProtKB-ARBA"/>
</dbReference>
<dbReference type="FunFam" id="3.80.10.10:FF:000275">
    <property type="entry name" value="Leucine-rich repeat receptor-like protein kinase"/>
    <property type="match status" value="1"/>
</dbReference>
<dbReference type="InterPro" id="IPR032675">
    <property type="entry name" value="LRR_dom_sf"/>
</dbReference>
<dbReference type="PANTHER" id="PTHR27004:SF439">
    <property type="entry name" value="LEUCINE-RICH REPEAT-CONTAINING N-TERMINAL PLANT-TYPE DOMAIN-CONTAINING PROTEIN"/>
    <property type="match status" value="1"/>
</dbReference>
<keyword evidence="7" id="KW-0677">Repeat</keyword>
<dbReference type="EMBL" id="JARYMX010000007">
    <property type="protein sequence ID" value="KAJ9540693.1"/>
    <property type="molecule type" value="Genomic_DNA"/>
</dbReference>
<dbReference type="Pfam" id="PF13855">
    <property type="entry name" value="LRR_8"/>
    <property type="match status" value="1"/>
</dbReference>
<comment type="similarity">
    <text evidence="2">Belongs to the RLP family.</text>
</comment>
<keyword evidence="5" id="KW-0812">Transmembrane</keyword>
<evidence type="ECO:0000256" key="3">
    <source>
        <dbReference type="ARBA" id="ARBA00022475"/>
    </source>
</evidence>
<dbReference type="Pfam" id="PF00560">
    <property type="entry name" value="LRR_1"/>
    <property type="match status" value="8"/>
</dbReference>
<accession>A0AA38SKS7</accession>
<dbReference type="SUPFAM" id="SSF52058">
    <property type="entry name" value="L domain-like"/>
    <property type="match status" value="2"/>
</dbReference>
<evidence type="ECO:0000256" key="1">
    <source>
        <dbReference type="ARBA" id="ARBA00004251"/>
    </source>
</evidence>
<dbReference type="AlphaFoldDB" id="A0AA38SKS7"/>
<dbReference type="InterPro" id="IPR001611">
    <property type="entry name" value="Leu-rich_rpt"/>
</dbReference>
<organism evidence="13 14">
    <name type="scientific">Centaurea solstitialis</name>
    <name type="common">yellow star-thistle</name>
    <dbReference type="NCBI Taxonomy" id="347529"/>
    <lineage>
        <taxon>Eukaryota</taxon>
        <taxon>Viridiplantae</taxon>
        <taxon>Streptophyta</taxon>
        <taxon>Embryophyta</taxon>
        <taxon>Tracheophyta</taxon>
        <taxon>Spermatophyta</taxon>
        <taxon>Magnoliopsida</taxon>
        <taxon>eudicotyledons</taxon>
        <taxon>Gunneridae</taxon>
        <taxon>Pentapetalae</taxon>
        <taxon>asterids</taxon>
        <taxon>campanulids</taxon>
        <taxon>Asterales</taxon>
        <taxon>Asteraceae</taxon>
        <taxon>Carduoideae</taxon>
        <taxon>Cardueae</taxon>
        <taxon>Centaureinae</taxon>
        <taxon>Centaurea</taxon>
    </lineage>
</organism>
<evidence type="ECO:0000259" key="12">
    <source>
        <dbReference type="Pfam" id="PF08263"/>
    </source>
</evidence>
<sequence length="684" mass="75238">MAIKKSITHDPQGFLDTWNTSLRFCQWQGVTCGRRHPRVTMLDLGSRSLAGSLSPHIGNLTFLREIWLNNNGFNGVIPPQLGGLFRLQKLILTNNSFEGEIPGSLSNCTSLKGLRLYNNELVGKIPQELGLLVKLVNLSIGDNKISGGIPSFLGNLTSLEFILTSDNPLGGNIPDVFGQLHSLKYLCLGTNQLHGMVPPSLYNLTSVIVVELYDNQISGGLSKDIGLQLPNLVEFYISGNKLTGSIPSSLSNCSNLVDFDLSENGFTGKVNINFRHIPNLRFLILYRNNLGSWEPDAMNFIHSMINCSKLEVLLVQDNQLKGGIPQSLGSISYFLRMINMGNNCFHGTIPNTWDNCGQLEALILNGNKLEGDVPSGLSKCESLKVLDLGNNRLNGTFPHWSGSLPNLQVLILKSNKLHGLIENSTLIKHPFLSLKVLDLSQNEFVGHLPRIYFQNFNATKNVVKKGPKPEYLTLSTGNFYAITIAVKGLQLEFQKILVDYTIIDLSGNRLEGEIPNVICGLNALKVLNLSHNNLNGGIPYALGNLSEIESLDLSWNQLTGEIPQSLADIMTLEVLNLSQNHLAGHIPRGTQFNTFEGDSFGGNSALCGFPLSKHCDYRSTQQEADEDEESGFTWKVVMLGYGCGTILGLVLGHLMLSSGRPRSLMVEKFGVELYLLNYVVEELI</sequence>
<keyword evidence="9" id="KW-0472">Membrane</keyword>
<keyword evidence="11" id="KW-0325">Glycoprotein</keyword>
<dbReference type="PRINTS" id="PR00019">
    <property type="entry name" value="LEURICHRPT"/>
</dbReference>
<evidence type="ECO:0000256" key="4">
    <source>
        <dbReference type="ARBA" id="ARBA00022614"/>
    </source>
</evidence>
<proteinExistence type="inferred from homology"/>
<reference evidence="13" key="1">
    <citation type="submission" date="2023-03" db="EMBL/GenBank/DDBJ databases">
        <title>Chromosome-scale reference genome and RAD-based genetic map of yellow starthistle (Centaurea solstitialis) reveal putative structural variation and QTLs associated with invader traits.</title>
        <authorList>
            <person name="Reatini B."/>
            <person name="Cang F.A."/>
            <person name="Jiang Q."/>
            <person name="Mckibben M.T.W."/>
            <person name="Barker M.S."/>
            <person name="Rieseberg L.H."/>
            <person name="Dlugosch K.M."/>
        </authorList>
    </citation>
    <scope>NUCLEOTIDE SEQUENCE</scope>
    <source>
        <strain evidence="13">CAN-66</strain>
        <tissue evidence="13">Leaf</tissue>
    </source>
</reference>
<dbReference type="Pfam" id="PF08263">
    <property type="entry name" value="LRRNT_2"/>
    <property type="match status" value="1"/>
</dbReference>
<dbReference type="Proteomes" id="UP001172457">
    <property type="component" value="Chromosome 7"/>
</dbReference>
<evidence type="ECO:0000256" key="7">
    <source>
        <dbReference type="ARBA" id="ARBA00022737"/>
    </source>
</evidence>
<evidence type="ECO:0000313" key="13">
    <source>
        <dbReference type="EMBL" id="KAJ9540693.1"/>
    </source>
</evidence>
<evidence type="ECO:0000256" key="11">
    <source>
        <dbReference type="ARBA" id="ARBA00023180"/>
    </source>
</evidence>
<keyword evidence="10" id="KW-0675">Receptor</keyword>
<evidence type="ECO:0000313" key="14">
    <source>
        <dbReference type="Proteomes" id="UP001172457"/>
    </source>
</evidence>
<evidence type="ECO:0000256" key="10">
    <source>
        <dbReference type="ARBA" id="ARBA00023170"/>
    </source>
</evidence>
<evidence type="ECO:0000256" key="6">
    <source>
        <dbReference type="ARBA" id="ARBA00022729"/>
    </source>
</evidence>
<dbReference type="InterPro" id="IPR013210">
    <property type="entry name" value="LRR_N_plant-typ"/>
</dbReference>
<evidence type="ECO:0000256" key="2">
    <source>
        <dbReference type="ARBA" id="ARBA00009592"/>
    </source>
</evidence>
<dbReference type="InterPro" id="IPR003591">
    <property type="entry name" value="Leu-rich_rpt_typical-subtyp"/>
</dbReference>
<dbReference type="GO" id="GO:0051707">
    <property type="term" value="P:response to other organism"/>
    <property type="evidence" value="ECO:0007669"/>
    <property type="project" value="UniProtKB-ARBA"/>
</dbReference>
<keyword evidence="4" id="KW-0433">Leucine-rich repeat</keyword>
<keyword evidence="8" id="KW-1133">Transmembrane helix</keyword>
<comment type="caution">
    <text evidence="13">The sequence shown here is derived from an EMBL/GenBank/DDBJ whole genome shotgun (WGS) entry which is preliminary data.</text>
</comment>